<evidence type="ECO:0000313" key="6">
    <source>
        <dbReference type="Proteomes" id="UP001204144"/>
    </source>
</evidence>
<dbReference type="InterPro" id="IPR023187">
    <property type="entry name" value="Tscrpt_reg_MarR-type_CS"/>
</dbReference>
<dbReference type="InterPro" id="IPR000835">
    <property type="entry name" value="HTH_MarR-typ"/>
</dbReference>
<organism evidence="5 6">
    <name type="scientific">Lacihabitans soyangensis</name>
    <dbReference type="NCBI Taxonomy" id="869394"/>
    <lineage>
        <taxon>Bacteria</taxon>
        <taxon>Pseudomonadati</taxon>
        <taxon>Bacteroidota</taxon>
        <taxon>Cytophagia</taxon>
        <taxon>Cytophagales</taxon>
        <taxon>Leadbetterellaceae</taxon>
        <taxon>Lacihabitans</taxon>
    </lineage>
</organism>
<dbReference type="Gene3D" id="1.10.10.10">
    <property type="entry name" value="Winged helix-like DNA-binding domain superfamily/Winged helix DNA-binding domain"/>
    <property type="match status" value="1"/>
</dbReference>
<dbReference type="PRINTS" id="PR00598">
    <property type="entry name" value="HTHMARR"/>
</dbReference>
<dbReference type="InterPro" id="IPR036390">
    <property type="entry name" value="WH_DNA-bd_sf"/>
</dbReference>
<dbReference type="PROSITE" id="PS01117">
    <property type="entry name" value="HTH_MARR_1"/>
    <property type="match status" value="1"/>
</dbReference>
<dbReference type="AlphaFoldDB" id="A0AAE3H6M4"/>
<evidence type="ECO:0000256" key="2">
    <source>
        <dbReference type="ARBA" id="ARBA00023125"/>
    </source>
</evidence>
<dbReference type="PANTHER" id="PTHR42756">
    <property type="entry name" value="TRANSCRIPTIONAL REGULATOR, MARR"/>
    <property type="match status" value="1"/>
</dbReference>
<protein>
    <submittedName>
        <fullName evidence="5">MarR family transcriptional regulator</fullName>
    </submittedName>
</protein>
<evidence type="ECO:0000256" key="3">
    <source>
        <dbReference type="ARBA" id="ARBA00023163"/>
    </source>
</evidence>
<dbReference type="PROSITE" id="PS50995">
    <property type="entry name" value="HTH_MARR_2"/>
    <property type="match status" value="1"/>
</dbReference>
<evidence type="ECO:0000259" key="4">
    <source>
        <dbReference type="PROSITE" id="PS50995"/>
    </source>
</evidence>
<dbReference type="EMBL" id="RJUF01000193">
    <property type="protein sequence ID" value="MCP9765827.1"/>
    <property type="molecule type" value="Genomic_DNA"/>
</dbReference>
<proteinExistence type="predicted"/>
<reference evidence="5 6" key="1">
    <citation type="submission" date="2018-11" db="EMBL/GenBank/DDBJ databases">
        <title>Novel bacteria species description.</title>
        <authorList>
            <person name="Han J.-H."/>
        </authorList>
    </citation>
    <scope>NUCLEOTIDE SEQUENCE [LARGE SCALE GENOMIC DNA]</scope>
    <source>
        <strain evidence="5 6">KCTC23259</strain>
    </source>
</reference>
<dbReference type="RefSeq" id="WP_255039528.1">
    <property type="nucleotide sequence ID" value="NZ_RJUF01000193.1"/>
</dbReference>
<accession>A0AAE3H6M4</accession>
<dbReference type="GO" id="GO:0003677">
    <property type="term" value="F:DNA binding"/>
    <property type="evidence" value="ECO:0007669"/>
    <property type="project" value="UniProtKB-KW"/>
</dbReference>
<evidence type="ECO:0000313" key="5">
    <source>
        <dbReference type="EMBL" id="MCP9765827.1"/>
    </source>
</evidence>
<dbReference type="PANTHER" id="PTHR42756:SF1">
    <property type="entry name" value="TRANSCRIPTIONAL REPRESSOR OF EMRAB OPERON"/>
    <property type="match status" value="1"/>
</dbReference>
<dbReference type="Pfam" id="PF01047">
    <property type="entry name" value="MarR"/>
    <property type="match status" value="1"/>
</dbReference>
<keyword evidence="1" id="KW-0805">Transcription regulation</keyword>
<sequence>MTHSDKRAYFFKIDSTIKRIRSFMQKNLTDANIDLTVDQWVVLDHIVPNSGISQNELGTLTCKDAPTITRILDILVKKELIIRKMSDTDRRKFTLELTLQGKELHKKAFAIIAKGRKKSWENLSDKDYDDLVRIMDTIYANVD</sequence>
<comment type="caution">
    <text evidence="5">The sequence shown here is derived from an EMBL/GenBank/DDBJ whole genome shotgun (WGS) entry which is preliminary data.</text>
</comment>
<gene>
    <name evidence="5" type="ORF">EGI31_23070</name>
</gene>
<name>A0AAE3H6M4_9BACT</name>
<dbReference type="Proteomes" id="UP001204144">
    <property type="component" value="Unassembled WGS sequence"/>
</dbReference>
<evidence type="ECO:0000256" key="1">
    <source>
        <dbReference type="ARBA" id="ARBA00023015"/>
    </source>
</evidence>
<dbReference type="InterPro" id="IPR036388">
    <property type="entry name" value="WH-like_DNA-bd_sf"/>
</dbReference>
<dbReference type="SUPFAM" id="SSF46785">
    <property type="entry name" value="Winged helix' DNA-binding domain"/>
    <property type="match status" value="1"/>
</dbReference>
<keyword evidence="6" id="KW-1185">Reference proteome</keyword>
<dbReference type="GO" id="GO:0003700">
    <property type="term" value="F:DNA-binding transcription factor activity"/>
    <property type="evidence" value="ECO:0007669"/>
    <property type="project" value="InterPro"/>
</dbReference>
<keyword evidence="3" id="KW-0804">Transcription</keyword>
<feature type="domain" description="HTH marR-type" evidence="4">
    <location>
        <begin position="6"/>
        <end position="140"/>
    </location>
</feature>
<keyword evidence="2" id="KW-0238">DNA-binding</keyword>
<dbReference type="SMART" id="SM00347">
    <property type="entry name" value="HTH_MARR"/>
    <property type="match status" value="1"/>
</dbReference>